<keyword evidence="3" id="KW-1185">Reference proteome</keyword>
<reference evidence="2" key="2">
    <citation type="submission" date="2017-05" db="EMBL/GenBank/DDBJ databases">
        <authorList>
            <consortium name="The Broad Institute Genomics Platform"/>
            <consortium name="The Broad Institute Genomic Center for Infectious Diseases"/>
            <person name="Earl A."/>
            <person name="Manson A."/>
            <person name="Schwartman J."/>
            <person name="Gilmore M."/>
            <person name="Abouelleil A."/>
            <person name="Cao P."/>
            <person name="Chapman S."/>
            <person name="Cusick C."/>
            <person name="Shea T."/>
            <person name="Young S."/>
            <person name="Neafsey D."/>
            <person name="Nusbaum C."/>
            <person name="Birren B."/>
        </authorList>
    </citation>
    <scope>NUCLEOTIDE SEQUENCE</scope>
    <source>
        <strain evidence="2">9E7_DIV0242</strain>
    </source>
</reference>
<accession>A0A242KCE9</accession>
<dbReference type="EMBL" id="CP147247">
    <property type="protein sequence ID" value="WYJ88904.1"/>
    <property type="molecule type" value="Genomic_DNA"/>
</dbReference>
<dbReference type="AlphaFoldDB" id="A0A242KCE9"/>
<reference evidence="2" key="3">
    <citation type="submission" date="2024-03" db="EMBL/GenBank/DDBJ databases">
        <title>The Genome Sequence of Enterococcus sp. DIV0242b.</title>
        <authorList>
            <consortium name="The Broad Institute Genomics Platform"/>
            <consortium name="The Broad Institute Microbial Omics Core"/>
            <consortium name="The Broad Institute Genomic Center for Infectious Diseases"/>
            <person name="Earl A."/>
            <person name="Manson A."/>
            <person name="Gilmore M."/>
            <person name="Schwartman J."/>
            <person name="Shea T."/>
            <person name="Abouelleil A."/>
            <person name="Cao P."/>
            <person name="Chapman S."/>
            <person name="Cusick C."/>
            <person name="Young S."/>
            <person name="Neafsey D."/>
            <person name="Nusbaum C."/>
            <person name="Birren B."/>
        </authorList>
    </citation>
    <scope>NUCLEOTIDE SEQUENCE</scope>
    <source>
        <strain evidence="2">9E7_DIV0242</strain>
    </source>
</reference>
<dbReference type="EMBL" id="NGMM01000001">
    <property type="protein sequence ID" value="OTP18841.1"/>
    <property type="molecule type" value="Genomic_DNA"/>
</dbReference>
<protein>
    <submittedName>
        <fullName evidence="1">Uncharacterized protein</fullName>
    </submittedName>
</protein>
<sequence length="126" mass="15365">MRQQEIDFISFCRGERKKQYALTRNYDQVEKIFQPVFEKKRSELKQQIHSISKENFHDQLIKIIRLDAELVQIMRMLVLFEDENLTETFMFKQLNDFAIHDYYQFLQTPHAVDQTSLLYPTIAWDR</sequence>
<proteinExistence type="predicted"/>
<dbReference type="Proteomes" id="UP000195141">
    <property type="component" value="Chromosome"/>
</dbReference>
<gene>
    <name evidence="2" type="ORF">A5888_000623</name>
    <name evidence="1" type="ORF">A5888_000655</name>
</gene>
<evidence type="ECO:0000313" key="1">
    <source>
        <dbReference type="EMBL" id="OTP18841.1"/>
    </source>
</evidence>
<reference evidence="1" key="1">
    <citation type="submission" date="2017-05" db="EMBL/GenBank/DDBJ databases">
        <title>The Genome Sequence of Enterococcus sp. 9E7_DIV0242.</title>
        <authorList>
            <consortium name="The Broad Institute Genomics Platform"/>
            <consortium name="The Broad Institute Genomic Center for Infectious Diseases"/>
            <person name="Earl A."/>
            <person name="Manson A."/>
            <person name="Schwartman J."/>
            <person name="Gilmore M."/>
            <person name="Abouelleil A."/>
            <person name="Cao P."/>
            <person name="Chapman S."/>
            <person name="Cusick C."/>
            <person name="Shea T."/>
            <person name="Young S."/>
            <person name="Neafsey D."/>
            <person name="Nusbaum C."/>
            <person name="Birren B."/>
        </authorList>
    </citation>
    <scope>NUCLEOTIDE SEQUENCE [LARGE SCALE GENOMIC DNA]</scope>
    <source>
        <strain evidence="1">9E7_DIV0242</strain>
    </source>
</reference>
<organism evidence="1">
    <name type="scientific">Candidatus Enterococcus clewellii</name>
    <dbReference type="NCBI Taxonomy" id="1834193"/>
    <lineage>
        <taxon>Bacteria</taxon>
        <taxon>Bacillati</taxon>
        <taxon>Bacillota</taxon>
        <taxon>Bacilli</taxon>
        <taxon>Lactobacillales</taxon>
        <taxon>Enterococcaceae</taxon>
        <taxon>Enterococcus</taxon>
    </lineage>
</organism>
<dbReference type="RefSeq" id="WP_086347779.1">
    <property type="nucleotide sequence ID" value="NZ_CP147247.1"/>
</dbReference>
<evidence type="ECO:0000313" key="2">
    <source>
        <dbReference type="EMBL" id="WYJ88904.1"/>
    </source>
</evidence>
<evidence type="ECO:0000313" key="3">
    <source>
        <dbReference type="Proteomes" id="UP000195141"/>
    </source>
</evidence>
<name>A0A242KCE9_9ENTE</name>